<proteinExistence type="predicted"/>
<protein>
    <submittedName>
        <fullName evidence="1">Uncharacterized protein</fullName>
    </submittedName>
</protein>
<dbReference type="Proteomes" id="UP000004508">
    <property type="component" value="Unassembled WGS sequence"/>
</dbReference>
<gene>
    <name evidence="1" type="ORF">Krac_5101</name>
</gene>
<organism evidence="1 2">
    <name type="scientific">Ktedonobacter racemifer DSM 44963</name>
    <dbReference type="NCBI Taxonomy" id="485913"/>
    <lineage>
        <taxon>Bacteria</taxon>
        <taxon>Bacillati</taxon>
        <taxon>Chloroflexota</taxon>
        <taxon>Ktedonobacteria</taxon>
        <taxon>Ktedonobacterales</taxon>
        <taxon>Ktedonobacteraceae</taxon>
        <taxon>Ktedonobacter</taxon>
    </lineage>
</organism>
<dbReference type="InParanoid" id="D6TUL7"/>
<sequence length="50" mass="5239">MLIESGKRAVSPQIDIGGELVSLAQTAEMLSLVASSIFDFATNTQIGQEA</sequence>
<comment type="caution">
    <text evidence="1">The sequence shown here is derived from an EMBL/GenBank/DDBJ whole genome shotgun (WGS) entry which is preliminary data.</text>
</comment>
<evidence type="ECO:0000313" key="2">
    <source>
        <dbReference type="Proteomes" id="UP000004508"/>
    </source>
</evidence>
<reference evidence="1 2" key="1">
    <citation type="journal article" date="2011" name="Stand. Genomic Sci.">
        <title>Non-contiguous finished genome sequence and contextual data of the filamentous soil bacterium Ktedonobacter racemifer type strain (SOSP1-21).</title>
        <authorList>
            <person name="Chang Y.J."/>
            <person name="Land M."/>
            <person name="Hauser L."/>
            <person name="Chertkov O."/>
            <person name="Del Rio T.G."/>
            <person name="Nolan M."/>
            <person name="Copeland A."/>
            <person name="Tice H."/>
            <person name="Cheng J.F."/>
            <person name="Lucas S."/>
            <person name="Han C."/>
            <person name="Goodwin L."/>
            <person name="Pitluck S."/>
            <person name="Ivanova N."/>
            <person name="Ovchinikova G."/>
            <person name="Pati A."/>
            <person name="Chen A."/>
            <person name="Palaniappan K."/>
            <person name="Mavromatis K."/>
            <person name="Liolios K."/>
            <person name="Brettin T."/>
            <person name="Fiebig A."/>
            <person name="Rohde M."/>
            <person name="Abt B."/>
            <person name="Goker M."/>
            <person name="Detter J.C."/>
            <person name="Woyke T."/>
            <person name="Bristow J."/>
            <person name="Eisen J.A."/>
            <person name="Markowitz V."/>
            <person name="Hugenholtz P."/>
            <person name="Kyrpides N.C."/>
            <person name="Klenk H.P."/>
            <person name="Lapidus A."/>
        </authorList>
    </citation>
    <scope>NUCLEOTIDE SEQUENCE [LARGE SCALE GENOMIC DNA]</scope>
    <source>
        <strain evidence="2">DSM 44963</strain>
    </source>
</reference>
<dbReference type="AlphaFoldDB" id="D6TUL7"/>
<evidence type="ECO:0000313" key="1">
    <source>
        <dbReference type="EMBL" id="EFH84085.1"/>
    </source>
</evidence>
<keyword evidence="2" id="KW-1185">Reference proteome</keyword>
<dbReference type="EMBL" id="ADVG01000003">
    <property type="protein sequence ID" value="EFH84085.1"/>
    <property type="molecule type" value="Genomic_DNA"/>
</dbReference>
<accession>D6TUL7</accession>
<name>D6TUL7_KTERA</name>